<dbReference type="EMBL" id="CAXIEN010000081">
    <property type="protein sequence ID" value="CAL1274910.1"/>
    <property type="molecule type" value="Genomic_DNA"/>
</dbReference>
<keyword evidence="6" id="KW-0539">Nucleus</keyword>
<evidence type="ECO:0000313" key="9">
    <source>
        <dbReference type="EMBL" id="CAL1274910.1"/>
    </source>
</evidence>
<proteinExistence type="predicted"/>
<dbReference type="PROSITE" id="PS50157">
    <property type="entry name" value="ZINC_FINGER_C2H2_2"/>
    <property type="match status" value="2"/>
</dbReference>
<keyword evidence="4 7" id="KW-0863">Zinc-finger</keyword>
<dbReference type="Gene3D" id="3.30.160.60">
    <property type="entry name" value="Classic Zinc Finger"/>
    <property type="match status" value="2"/>
</dbReference>
<organism evidence="9 10">
    <name type="scientific">Larinioides sclopetarius</name>
    <dbReference type="NCBI Taxonomy" id="280406"/>
    <lineage>
        <taxon>Eukaryota</taxon>
        <taxon>Metazoa</taxon>
        <taxon>Ecdysozoa</taxon>
        <taxon>Arthropoda</taxon>
        <taxon>Chelicerata</taxon>
        <taxon>Arachnida</taxon>
        <taxon>Araneae</taxon>
        <taxon>Araneomorphae</taxon>
        <taxon>Entelegynae</taxon>
        <taxon>Araneoidea</taxon>
        <taxon>Araneidae</taxon>
        <taxon>Larinioides</taxon>
    </lineage>
</organism>
<dbReference type="Pfam" id="PF00096">
    <property type="entry name" value="zf-C2H2"/>
    <property type="match status" value="1"/>
</dbReference>
<name>A0AAV1ZTG6_9ARAC</name>
<dbReference type="SUPFAM" id="SSF57667">
    <property type="entry name" value="beta-beta-alpha zinc fingers"/>
    <property type="match status" value="1"/>
</dbReference>
<protein>
    <recommendedName>
        <fullName evidence="8">C2H2-type domain-containing protein</fullName>
    </recommendedName>
</protein>
<keyword evidence="3" id="KW-0677">Repeat</keyword>
<evidence type="ECO:0000256" key="6">
    <source>
        <dbReference type="ARBA" id="ARBA00023242"/>
    </source>
</evidence>
<keyword evidence="10" id="KW-1185">Reference proteome</keyword>
<dbReference type="AlphaFoldDB" id="A0AAV1ZTG6"/>
<gene>
    <name evidence="9" type="ORF">LARSCL_LOCUS7776</name>
</gene>
<dbReference type="PANTHER" id="PTHR24394:SF44">
    <property type="entry name" value="ZINC FINGER PROTEIN 271-LIKE"/>
    <property type="match status" value="1"/>
</dbReference>
<feature type="domain" description="C2H2-type" evidence="8">
    <location>
        <begin position="107"/>
        <end position="131"/>
    </location>
</feature>
<dbReference type="PANTHER" id="PTHR24394">
    <property type="entry name" value="ZINC FINGER PROTEIN"/>
    <property type="match status" value="1"/>
</dbReference>
<dbReference type="FunFam" id="3.30.160.60:FF:000733">
    <property type="entry name" value="Zinc finger protein 236 variant"/>
    <property type="match status" value="1"/>
</dbReference>
<feature type="domain" description="C2H2-type" evidence="8">
    <location>
        <begin position="79"/>
        <end position="106"/>
    </location>
</feature>
<sequence length="131" mass="15172">MWTGNLSCFGVKHDTIYLEKRFKCALCSYSTDISTNMKHHAQTHSDIPICYSGLESNNDVIFDGANISTKSKYFPPKMFGCSRCPYITTRMDNLRRHELVHTGDRPFKCTLCSRSFTQNTHLKKHIRTHCF</sequence>
<evidence type="ECO:0000313" key="10">
    <source>
        <dbReference type="Proteomes" id="UP001497382"/>
    </source>
</evidence>
<evidence type="ECO:0000256" key="3">
    <source>
        <dbReference type="ARBA" id="ARBA00022737"/>
    </source>
</evidence>
<dbReference type="GO" id="GO:0008270">
    <property type="term" value="F:zinc ion binding"/>
    <property type="evidence" value="ECO:0007669"/>
    <property type="project" value="UniProtKB-KW"/>
</dbReference>
<dbReference type="Proteomes" id="UP001497382">
    <property type="component" value="Unassembled WGS sequence"/>
</dbReference>
<reference evidence="9 10" key="1">
    <citation type="submission" date="2024-04" db="EMBL/GenBank/DDBJ databases">
        <authorList>
            <person name="Rising A."/>
            <person name="Reimegard J."/>
            <person name="Sonavane S."/>
            <person name="Akerstrom W."/>
            <person name="Nylinder S."/>
            <person name="Hedman E."/>
            <person name="Kallberg Y."/>
        </authorList>
    </citation>
    <scope>NUCLEOTIDE SEQUENCE [LARGE SCALE GENOMIC DNA]</scope>
</reference>
<evidence type="ECO:0000256" key="7">
    <source>
        <dbReference type="PROSITE-ProRule" id="PRU00042"/>
    </source>
</evidence>
<keyword evidence="2" id="KW-0479">Metal-binding</keyword>
<evidence type="ECO:0000256" key="2">
    <source>
        <dbReference type="ARBA" id="ARBA00022723"/>
    </source>
</evidence>
<dbReference type="SMART" id="SM00355">
    <property type="entry name" value="ZnF_C2H2"/>
    <property type="match status" value="3"/>
</dbReference>
<dbReference type="GO" id="GO:0005634">
    <property type="term" value="C:nucleus"/>
    <property type="evidence" value="ECO:0007669"/>
    <property type="project" value="UniProtKB-SubCell"/>
</dbReference>
<evidence type="ECO:0000256" key="4">
    <source>
        <dbReference type="ARBA" id="ARBA00022771"/>
    </source>
</evidence>
<evidence type="ECO:0000256" key="5">
    <source>
        <dbReference type="ARBA" id="ARBA00022833"/>
    </source>
</evidence>
<evidence type="ECO:0000259" key="8">
    <source>
        <dbReference type="PROSITE" id="PS50157"/>
    </source>
</evidence>
<comment type="subcellular location">
    <subcellularLocation>
        <location evidence="1">Nucleus</location>
    </subcellularLocation>
</comment>
<comment type="caution">
    <text evidence="9">The sequence shown here is derived from an EMBL/GenBank/DDBJ whole genome shotgun (WGS) entry which is preliminary data.</text>
</comment>
<keyword evidence="5" id="KW-0862">Zinc</keyword>
<accession>A0AAV1ZTG6</accession>
<dbReference type="InterPro" id="IPR013087">
    <property type="entry name" value="Znf_C2H2_type"/>
</dbReference>
<dbReference type="PROSITE" id="PS00028">
    <property type="entry name" value="ZINC_FINGER_C2H2_1"/>
    <property type="match status" value="1"/>
</dbReference>
<dbReference type="InterPro" id="IPR036236">
    <property type="entry name" value="Znf_C2H2_sf"/>
</dbReference>
<evidence type="ECO:0000256" key="1">
    <source>
        <dbReference type="ARBA" id="ARBA00004123"/>
    </source>
</evidence>
<dbReference type="GO" id="GO:0000981">
    <property type="term" value="F:DNA-binding transcription factor activity, RNA polymerase II-specific"/>
    <property type="evidence" value="ECO:0007669"/>
    <property type="project" value="TreeGrafter"/>
</dbReference>